<gene>
    <name evidence="3" type="ORF">CHIRRI_LOCUS12242</name>
</gene>
<reference evidence="3" key="1">
    <citation type="submission" date="2022-01" db="EMBL/GenBank/DDBJ databases">
        <authorList>
            <person name="King R."/>
        </authorList>
    </citation>
    <scope>NUCLEOTIDE SEQUENCE</scope>
</reference>
<accession>A0A9N9WXG8</accession>
<evidence type="ECO:0000313" key="3">
    <source>
        <dbReference type="EMBL" id="CAG9809416.1"/>
    </source>
</evidence>
<dbReference type="Gene3D" id="2.70.220.10">
    <property type="entry name" value="Ganglioside GM2 activator"/>
    <property type="match status" value="1"/>
</dbReference>
<feature type="signal peptide" evidence="2">
    <location>
        <begin position="1"/>
        <end position="23"/>
    </location>
</feature>
<reference evidence="3" key="2">
    <citation type="submission" date="2022-10" db="EMBL/GenBank/DDBJ databases">
        <authorList>
            <consortium name="ENA_rothamsted_submissions"/>
            <consortium name="culmorum"/>
            <person name="King R."/>
        </authorList>
    </citation>
    <scope>NUCLEOTIDE SEQUENCE</scope>
</reference>
<organism evidence="3 4">
    <name type="scientific">Chironomus riparius</name>
    <dbReference type="NCBI Taxonomy" id="315576"/>
    <lineage>
        <taxon>Eukaryota</taxon>
        <taxon>Metazoa</taxon>
        <taxon>Ecdysozoa</taxon>
        <taxon>Arthropoda</taxon>
        <taxon>Hexapoda</taxon>
        <taxon>Insecta</taxon>
        <taxon>Pterygota</taxon>
        <taxon>Neoptera</taxon>
        <taxon>Endopterygota</taxon>
        <taxon>Diptera</taxon>
        <taxon>Nematocera</taxon>
        <taxon>Chironomoidea</taxon>
        <taxon>Chironomidae</taxon>
        <taxon>Chironominae</taxon>
        <taxon>Chironomus</taxon>
    </lineage>
</organism>
<evidence type="ECO:0008006" key="5">
    <source>
        <dbReference type="Google" id="ProtNLM"/>
    </source>
</evidence>
<feature type="chain" id="PRO_5040472891" description="Lipoprotein" evidence="2">
    <location>
        <begin position="24"/>
        <end position="189"/>
    </location>
</feature>
<keyword evidence="1 2" id="KW-0732">Signal</keyword>
<name>A0A9N9WXG8_9DIPT</name>
<sequence>MNKLVIIAFVGLCSTLLIGNGDCKELDFHFIKMVKMNESDELFKYDLKSVEKIDQTSFKVNSEIDLFVDLDAEWHFWIQIYRNEDGSENFDEKPLISIPKKEFCEFMKTTYKQYFWESLEKSSNLPPPETCPIKAGNYWIKDYIFDGGKYKSFAKGGGYRVDMFVSQDHEESHITKMGVQIFGKVEEKE</sequence>
<proteinExistence type="predicted"/>
<protein>
    <recommendedName>
        <fullName evidence="5">Lipoprotein</fullName>
    </recommendedName>
</protein>
<dbReference type="SUPFAM" id="SSF63707">
    <property type="entry name" value="Ganglioside M2 (gm2) activator"/>
    <property type="match status" value="1"/>
</dbReference>
<dbReference type="AlphaFoldDB" id="A0A9N9WXG8"/>
<dbReference type="Pfam" id="PF06477">
    <property type="entry name" value="DUF1091"/>
    <property type="match status" value="1"/>
</dbReference>
<dbReference type="PANTHER" id="PTHR21112:SF10">
    <property type="entry name" value="CHEMOSENSORY PROTEIN A 87A"/>
    <property type="match status" value="1"/>
</dbReference>
<dbReference type="Proteomes" id="UP001153620">
    <property type="component" value="Chromosome 3"/>
</dbReference>
<dbReference type="EMBL" id="OU895879">
    <property type="protein sequence ID" value="CAG9809416.1"/>
    <property type="molecule type" value="Genomic_DNA"/>
</dbReference>
<evidence type="ECO:0000256" key="2">
    <source>
        <dbReference type="SAM" id="SignalP"/>
    </source>
</evidence>
<dbReference type="PANTHER" id="PTHR21112">
    <property type="entry name" value="CHEMOSENSORY PROTEIN A 29A-RELATED"/>
    <property type="match status" value="1"/>
</dbReference>
<dbReference type="InterPro" id="IPR036846">
    <property type="entry name" value="GM2-AP_sf"/>
</dbReference>
<evidence type="ECO:0000256" key="1">
    <source>
        <dbReference type="ARBA" id="ARBA00022729"/>
    </source>
</evidence>
<dbReference type="SMART" id="SM00697">
    <property type="entry name" value="DM8"/>
    <property type="match status" value="1"/>
</dbReference>
<keyword evidence="4" id="KW-1185">Reference proteome</keyword>
<dbReference type="OrthoDB" id="7911967at2759"/>
<dbReference type="InterPro" id="IPR010512">
    <property type="entry name" value="DUF1091"/>
</dbReference>
<evidence type="ECO:0000313" key="4">
    <source>
        <dbReference type="Proteomes" id="UP001153620"/>
    </source>
</evidence>